<dbReference type="Gene3D" id="3.10.110.10">
    <property type="entry name" value="Ubiquitin Conjugating Enzyme"/>
    <property type="match status" value="1"/>
</dbReference>
<dbReference type="Pfam" id="PF00179">
    <property type="entry name" value="UQ_con"/>
    <property type="match status" value="1"/>
</dbReference>
<evidence type="ECO:0000256" key="9">
    <source>
        <dbReference type="ARBA" id="ARBA00041798"/>
    </source>
</evidence>
<evidence type="ECO:0000256" key="10">
    <source>
        <dbReference type="ARBA" id="ARBA00042316"/>
    </source>
</evidence>
<keyword evidence="7" id="KW-0067">ATP-binding</keyword>
<feature type="domain" description="UBC core" evidence="12">
    <location>
        <begin position="6"/>
        <end position="171"/>
    </location>
</feature>
<dbReference type="InterPro" id="IPR016135">
    <property type="entry name" value="UBQ-conjugating_enzyme/RWD"/>
</dbReference>
<accession>A0A6C0F9E3</accession>
<dbReference type="PANTHER" id="PTHR46116:SF26">
    <property type="entry name" value="UBIQUITIN-CONJUGATING ENZYME E2 Z"/>
    <property type="match status" value="1"/>
</dbReference>
<evidence type="ECO:0000256" key="11">
    <source>
        <dbReference type="ARBA" id="ARBA00042401"/>
    </source>
</evidence>
<dbReference type="AlphaFoldDB" id="A0A6C0F9E3"/>
<dbReference type="GO" id="GO:0005737">
    <property type="term" value="C:cytoplasm"/>
    <property type="evidence" value="ECO:0007669"/>
    <property type="project" value="UniProtKB-SubCell"/>
</dbReference>
<proteinExistence type="predicted"/>
<dbReference type="PROSITE" id="PS50127">
    <property type="entry name" value="UBC_2"/>
    <property type="match status" value="1"/>
</dbReference>
<dbReference type="GO" id="GO:0004869">
    <property type="term" value="F:cysteine-type endopeptidase inhibitor activity"/>
    <property type="evidence" value="ECO:0007669"/>
    <property type="project" value="TreeGrafter"/>
</dbReference>
<dbReference type="PANTHER" id="PTHR46116">
    <property type="entry name" value="(E3-INDEPENDENT) E2 UBIQUITIN-CONJUGATING ENZYME"/>
    <property type="match status" value="1"/>
</dbReference>
<reference evidence="13" key="1">
    <citation type="journal article" date="2020" name="Nature">
        <title>Giant virus diversity and host interactions through global metagenomics.</title>
        <authorList>
            <person name="Schulz F."/>
            <person name="Roux S."/>
            <person name="Paez-Espino D."/>
            <person name="Jungbluth S."/>
            <person name="Walsh D.A."/>
            <person name="Denef V.J."/>
            <person name="McMahon K.D."/>
            <person name="Konstantinidis K.T."/>
            <person name="Eloe-Fadrosh E.A."/>
            <person name="Kyrpides N.C."/>
            <person name="Woyke T."/>
        </authorList>
    </citation>
    <scope>NUCLEOTIDE SEQUENCE</scope>
    <source>
        <strain evidence="13">GVMAG-S-ERX555931-87</strain>
    </source>
</reference>
<dbReference type="InterPro" id="IPR000608">
    <property type="entry name" value="UBC"/>
</dbReference>
<evidence type="ECO:0000313" key="13">
    <source>
        <dbReference type="EMBL" id="QHT36510.1"/>
    </source>
</evidence>
<keyword evidence="5" id="KW-0547">Nucleotide-binding</keyword>
<dbReference type="GO" id="GO:0016740">
    <property type="term" value="F:transferase activity"/>
    <property type="evidence" value="ECO:0007669"/>
    <property type="project" value="UniProtKB-KW"/>
</dbReference>
<organism evidence="13">
    <name type="scientific">viral metagenome</name>
    <dbReference type="NCBI Taxonomy" id="1070528"/>
    <lineage>
        <taxon>unclassified sequences</taxon>
        <taxon>metagenomes</taxon>
        <taxon>organismal metagenomes</taxon>
    </lineage>
</organism>
<protein>
    <recommendedName>
        <fullName evidence="8">Ubiquitin-conjugating enzyme E2 Z</fullName>
    </recommendedName>
    <alternativeName>
        <fullName evidence="9">E2 ubiquitin-conjugating enzyme Z</fullName>
    </alternativeName>
    <alternativeName>
        <fullName evidence="11">Ubiquitin carrier protein Z</fullName>
    </alternativeName>
    <alternativeName>
        <fullName evidence="10">Ubiquitin-protein ligase Z</fullName>
    </alternativeName>
</protein>
<evidence type="ECO:0000256" key="8">
    <source>
        <dbReference type="ARBA" id="ARBA00039894"/>
    </source>
</evidence>
<name>A0A6C0F9E3_9ZZZZ</name>
<dbReference type="SMART" id="SM00212">
    <property type="entry name" value="UBCc"/>
    <property type="match status" value="1"/>
</dbReference>
<dbReference type="GO" id="GO:0005634">
    <property type="term" value="C:nucleus"/>
    <property type="evidence" value="ECO:0007669"/>
    <property type="project" value="TreeGrafter"/>
</dbReference>
<dbReference type="GO" id="GO:0043066">
    <property type="term" value="P:negative regulation of apoptotic process"/>
    <property type="evidence" value="ECO:0007669"/>
    <property type="project" value="TreeGrafter"/>
</dbReference>
<dbReference type="GO" id="GO:0006915">
    <property type="term" value="P:apoptotic process"/>
    <property type="evidence" value="ECO:0007669"/>
    <property type="project" value="UniProtKB-KW"/>
</dbReference>
<sequence>MSTAKALKRIINRDIKEISNQKLNSHGIFVHFNEDNMLEAKAMIIGPKDSLYEGSFLFFNITFPNNYPFAPPDIAYISRNRIRIHPNLYVGHHASGHGKVCLSILGTWSGPKWTTVMDITTVLLTIQSLLDSNPLFHEPGHENKFNDQNKMYNTTIQYESINTLLIKNFIQPPLGFDIFHSDMKSEITKNKEVIKKRLECLEKEFADPLSIIIQIYRINLILNYKELNKKYTSLIYDDVK</sequence>
<dbReference type="SUPFAM" id="SSF54495">
    <property type="entry name" value="UBC-like"/>
    <property type="match status" value="1"/>
</dbReference>
<evidence type="ECO:0000256" key="6">
    <source>
        <dbReference type="ARBA" id="ARBA00022786"/>
    </source>
</evidence>
<evidence type="ECO:0000256" key="3">
    <source>
        <dbReference type="ARBA" id="ARBA00022679"/>
    </source>
</evidence>
<dbReference type="EMBL" id="MN738744">
    <property type="protein sequence ID" value="QHT36510.1"/>
    <property type="molecule type" value="Genomic_DNA"/>
</dbReference>
<evidence type="ECO:0000259" key="12">
    <source>
        <dbReference type="PROSITE" id="PS50127"/>
    </source>
</evidence>
<keyword evidence="4" id="KW-0053">Apoptosis</keyword>
<keyword evidence="3" id="KW-0808">Transferase</keyword>
<dbReference type="GO" id="GO:0005524">
    <property type="term" value="F:ATP binding"/>
    <property type="evidence" value="ECO:0007669"/>
    <property type="project" value="UniProtKB-KW"/>
</dbReference>
<evidence type="ECO:0000256" key="4">
    <source>
        <dbReference type="ARBA" id="ARBA00022703"/>
    </source>
</evidence>
<evidence type="ECO:0000256" key="2">
    <source>
        <dbReference type="ARBA" id="ARBA00022490"/>
    </source>
</evidence>
<comment type="subcellular location">
    <subcellularLocation>
        <location evidence="1">Cytoplasm</location>
    </subcellularLocation>
</comment>
<evidence type="ECO:0000256" key="7">
    <source>
        <dbReference type="ARBA" id="ARBA00022840"/>
    </source>
</evidence>
<evidence type="ECO:0000256" key="1">
    <source>
        <dbReference type="ARBA" id="ARBA00004496"/>
    </source>
</evidence>
<keyword evidence="2" id="KW-0963">Cytoplasm</keyword>
<keyword evidence="6" id="KW-0833">Ubl conjugation pathway</keyword>
<evidence type="ECO:0000256" key="5">
    <source>
        <dbReference type="ARBA" id="ARBA00022741"/>
    </source>
</evidence>